<evidence type="ECO:0000256" key="1">
    <source>
        <dbReference type="SAM" id="MobiDB-lite"/>
    </source>
</evidence>
<dbReference type="Proteomes" id="UP000276834">
    <property type="component" value="Unassembled WGS sequence"/>
</dbReference>
<accession>A0A3L8SK51</accession>
<sequence length="60" mass="6862">MGHNFSEVKPVMPHQKGIWSNLSYSRKINPSEIGSKPLTTLKTGTEDHQRERKEVVRLTS</sequence>
<name>A0A3L8SK51_CHLGU</name>
<reference evidence="2 3" key="1">
    <citation type="journal article" date="2018" name="Proc. R. Soc. B">
        <title>A non-coding region near Follistatin controls head colour polymorphism in the Gouldian finch.</title>
        <authorList>
            <person name="Toomey M.B."/>
            <person name="Marques C.I."/>
            <person name="Andrade P."/>
            <person name="Araujo P.M."/>
            <person name="Sabatino S."/>
            <person name="Gazda M.A."/>
            <person name="Afonso S."/>
            <person name="Lopes R.J."/>
            <person name="Corbo J.C."/>
            <person name="Carneiro M."/>
        </authorList>
    </citation>
    <scope>NUCLEOTIDE SEQUENCE [LARGE SCALE GENOMIC DNA]</scope>
    <source>
        <strain evidence="2">Red01</strain>
        <tissue evidence="2">Muscle</tissue>
    </source>
</reference>
<protein>
    <submittedName>
        <fullName evidence="2">Uncharacterized protein</fullName>
    </submittedName>
</protein>
<evidence type="ECO:0000313" key="3">
    <source>
        <dbReference type="Proteomes" id="UP000276834"/>
    </source>
</evidence>
<organism evidence="2 3">
    <name type="scientific">Chloebia gouldiae</name>
    <name type="common">Gouldian finch</name>
    <name type="synonym">Erythrura gouldiae</name>
    <dbReference type="NCBI Taxonomy" id="44316"/>
    <lineage>
        <taxon>Eukaryota</taxon>
        <taxon>Metazoa</taxon>
        <taxon>Chordata</taxon>
        <taxon>Craniata</taxon>
        <taxon>Vertebrata</taxon>
        <taxon>Euteleostomi</taxon>
        <taxon>Archelosauria</taxon>
        <taxon>Archosauria</taxon>
        <taxon>Dinosauria</taxon>
        <taxon>Saurischia</taxon>
        <taxon>Theropoda</taxon>
        <taxon>Coelurosauria</taxon>
        <taxon>Aves</taxon>
        <taxon>Neognathae</taxon>
        <taxon>Neoaves</taxon>
        <taxon>Telluraves</taxon>
        <taxon>Australaves</taxon>
        <taxon>Passeriformes</taxon>
        <taxon>Passeroidea</taxon>
        <taxon>Passeridae</taxon>
        <taxon>Chloebia</taxon>
    </lineage>
</organism>
<feature type="compositionally biased region" description="Basic and acidic residues" evidence="1">
    <location>
        <begin position="44"/>
        <end position="60"/>
    </location>
</feature>
<feature type="region of interest" description="Disordered" evidence="1">
    <location>
        <begin position="30"/>
        <end position="60"/>
    </location>
</feature>
<dbReference type="EMBL" id="QUSF01000017">
    <property type="protein sequence ID" value="RLW02958.1"/>
    <property type="molecule type" value="Genomic_DNA"/>
</dbReference>
<keyword evidence="3" id="KW-1185">Reference proteome</keyword>
<comment type="caution">
    <text evidence="2">The sequence shown here is derived from an EMBL/GenBank/DDBJ whole genome shotgun (WGS) entry which is preliminary data.</text>
</comment>
<dbReference type="AlphaFoldDB" id="A0A3L8SK51"/>
<gene>
    <name evidence="2" type="ORF">DV515_00006997</name>
</gene>
<proteinExistence type="predicted"/>
<evidence type="ECO:0000313" key="2">
    <source>
        <dbReference type="EMBL" id="RLW02958.1"/>
    </source>
</evidence>